<dbReference type="PANTHER" id="PTHR47976:SF7">
    <property type="entry name" value="RECEPTOR-LIKE SERINE_THREONINE-PROTEIN KINASE"/>
    <property type="match status" value="1"/>
</dbReference>
<dbReference type="AlphaFoldDB" id="A0A8S0RI15"/>
<dbReference type="InterPro" id="IPR011009">
    <property type="entry name" value="Kinase-like_dom_sf"/>
</dbReference>
<keyword evidence="1" id="KW-0732">Signal</keyword>
<reference evidence="2 3" key="1">
    <citation type="submission" date="2019-12" db="EMBL/GenBank/DDBJ databases">
        <authorList>
            <person name="Alioto T."/>
            <person name="Alioto T."/>
            <person name="Gomez Garrido J."/>
        </authorList>
    </citation>
    <scope>NUCLEOTIDE SEQUENCE [LARGE SCALE GENOMIC DNA]</scope>
</reference>
<sequence length="113" mass="12772">MNLPVTVKVDVYSFGVVLLEIICCRRSVDQRLSENEAILQEWVYNCYAAGELNKLVGYEDVDTTTLDRMIKIGIWCIQDEPSMRPSMKNVLLMLDGTLDIPAPPCPDSFRSSI</sequence>
<dbReference type="InterPro" id="IPR051343">
    <property type="entry name" value="G-type_lectin_kinases/EP1-like"/>
</dbReference>
<protein>
    <submittedName>
        <fullName evidence="2">G-type lectin S-receptor-like serine threonine-kinase LECRK3</fullName>
    </submittedName>
</protein>
<dbReference type="OrthoDB" id="913553at2759"/>
<evidence type="ECO:0000313" key="3">
    <source>
        <dbReference type="Proteomes" id="UP000594638"/>
    </source>
</evidence>
<comment type="caution">
    <text evidence="2">The sequence shown here is derived from an EMBL/GenBank/DDBJ whole genome shotgun (WGS) entry which is preliminary data.</text>
</comment>
<dbReference type="EMBL" id="CACTIH010003621">
    <property type="protein sequence ID" value="CAA2978667.1"/>
    <property type="molecule type" value="Genomic_DNA"/>
</dbReference>
<accession>A0A8S0RI15</accession>
<dbReference type="Gramene" id="OE9A069566T1">
    <property type="protein sequence ID" value="OE9A069566C1"/>
    <property type="gene ID" value="OE9A069566"/>
</dbReference>
<dbReference type="SUPFAM" id="SSF56112">
    <property type="entry name" value="Protein kinase-like (PK-like)"/>
    <property type="match status" value="1"/>
</dbReference>
<evidence type="ECO:0000256" key="1">
    <source>
        <dbReference type="ARBA" id="ARBA00022729"/>
    </source>
</evidence>
<keyword evidence="3" id="KW-1185">Reference proteome</keyword>
<dbReference type="Proteomes" id="UP000594638">
    <property type="component" value="Unassembled WGS sequence"/>
</dbReference>
<evidence type="ECO:0000313" key="2">
    <source>
        <dbReference type="EMBL" id="CAA2978667.1"/>
    </source>
</evidence>
<name>A0A8S0RI15_OLEEU</name>
<dbReference type="PANTHER" id="PTHR47976">
    <property type="entry name" value="G-TYPE LECTIN S-RECEPTOR-LIKE SERINE/THREONINE-PROTEIN KINASE SD2-5"/>
    <property type="match status" value="1"/>
</dbReference>
<gene>
    <name evidence="2" type="ORF">OLEA9_A069566</name>
</gene>
<proteinExistence type="predicted"/>
<organism evidence="2 3">
    <name type="scientific">Olea europaea subsp. europaea</name>
    <dbReference type="NCBI Taxonomy" id="158383"/>
    <lineage>
        <taxon>Eukaryota</taxon>
        <taxon>Viridiplantae</taxon>
        <taxon>Streptophyta</taxon>
        <taxon>Embryophyta</taxon>
        <taxon>Tracheophyta</taxon>
        <taxon>Spermatophyta</taxon>
        <taxon>Magnoliopsida</taxon>
        <taxon>eudicotyledons</taxon>
        <taxon>Gunneridae</taxon>
        <taxon>Pentapetalae</taxon>
        <taxon>asterids</taxon>
        <taxon>lamiids</taxon>
        <taxon>Lamiales</taxon>
        <taxon>Oleaceae</taxon>
        <taxon>Oleeae</taxon>
        <taxon>Olea</taxon>
    </lineage>
</organism>
<dbReference type="Gene3D" id="1.10.510.10">
    <property type="entry name" value="Transferase(Phosphotransferase) domain 1"/>
    <property type="match status" value="1"/>
</dbReference>